<evidence type="ECO:0000256" key="2">
    <source>
        <dbReference type="ARBA" id="ARBA00022737"/>
    </source>
</evidence>
<dbReference type="InterPro" id="IPR013087">
    <property type="entry name" value="Znf_C2H2_type"/>
</dbReference>
<dbReference type="PANTHER" id="PTHR24379:SF121">
    <property type="entry name" value="C2H2-TYPE DOMAIN-CONTAINING PROTEIN"/>
    <property type="match status" value="1"/>
</dbReference>
<feature type="domain" description="C2H2-type" evidence="6">
    <location>
        <begin position="437"/>
        <end position="464"/>
    </location>
</feature>
<feature type="domain" description="C2H2-type" evidence="6">
    <location>
        <begin position="324"/>
        <end position="351"/>
    </location>
</feature>
<feature type="domain" description="C2H2-type" evidence="6">
    <location>
        <begin position="264"/>
        <end position="291"/>
    </location>
</feature>
<gene>
    <name evidence="7" type="ORF">V9T40_003845</name>
</gene>
<dbReference type="SUPFAM" id="SSF57667">
    <property type="entry name" value="beta-beta-alpha zinc fingers"/>
    <property type="match status" value="5"/>
</dbReference>
<feature type="domain" description="C2H2-type" evidence="6">
    <location>
        <begin position="465"/>
        <end position="492"/>
    </location>
</feature>
<comment type="caution">
    <text evidence="7">The sequence shown here is derived from an EMBL/GenBank/DDBJ whole genome shotgun (WGS) entry which is preliminary data.</text>
</comment>
<dbReference type="SMART" id="SM00355">
    <property type="entry name" value="ZnF_C2H2"/>
    <property type="match status" value="11"/>
</dbReference>
<dbReference type="FunFam" id="3.30.160.60:FF:000446">
    <property type="entry name" value="Zinc finger protein"/>
    <property type="match status" value="1"/>
</dbReference>
<keyword evidence="1" id="KW-0479">Metal-binding</keyword>
<dbReference type="GO" id="GO:0008270">
    <property type="term" value="F:zinc ion binding"/>
    <property type="evidence" value="ECO:0007669"/>
    <property type="project" value="UniProtKB-KW"/>
</dbReference>
<feature type="domain" description="C2H2-type" evidence="6">
    <location>
        <begin position="238"/>
        <end position="261"/>
    </location>
</feature>
<proteinExistence type="predicted"/>
<dbReference type="EMBL" id="JBBCAQ010000006">
    <property type="protein sequence ID" value="KAK7603846.1"/>
    <property type="molecule type" value="Genomic_DNA"/>
</dbReference>
<dbReference type="PROSITE" id="PS50157">
    <property type="entry name" value="ZINC_FINGER_C2H2_2"/>
    <property type="match status" value="11"/>
</dbReference>
<reference evidence="7 8" key="1">
    <citation type="submission" date="2024-03" db="EMBL/GenBank/DDBJ databases">
        <title>Adaptation during the transition from Ophiocordyceps entomopathogen to insect associate is accompanied by gene loss and intensified selection.</title>
        <authorList>
            <person name="Ward C.M."/>
            <person name="Onetto C.A."/>
            <person name="Borneman A.R."/>
        </authorList>
    </citation>
    <scope>NUCLEOTIDE SEQUENCE [LARGE SCALE GENOMIC DNA]</scope>
    <source>
        <strain evidence="7">AWRI1</strain>
        <tissue evidence="7">Single Adult Female</tissue>
    </source>
</reference>
<accession>A0AAN9Y999</accession>
<keyword evidence="8" id="KW-1185">Reference proteome</keyword>
<organism evidence="7 8">
    <name type="scientific">Parthenolecanium corni</name>
    <dbReference type="NCBI Taxonomy" id="536013"/>
    <lineage>
        <taxon>Eukaryota</taxon>
        <taxon>Metazoa</taxon>
        <taxon>Ecdysozoa</taxon>
        <taxon>Arthropoda</taxon>
        <taxon>Hexapoda</taxon>
        <taxon>Insecta</taxon>
        <taxon>Pterygota</taxon>
        <taxon>Neoptera</taxon>
        <taxon>Paraneoptera</taxon>
        <taxon>Hemiptera</taxon>
        <taxon>Sternorrhyncha</taxon>
        <taxon>Coccoidea</taxon>
        <taxon>Coccidae</taxon>
        <taxon>Parthenolecanium</taxon>
    </lineage>
</organism>
<name>A0AAN9Y999_9HEMI</name>
<feature type="domain" description="C2H2-type" evidence="6">
    <location>
        <begin position="380"/>
        <end position="408"/>
    </location>
</feature>
<feature type="domain" description="C2H2-type" evidence="6">
    <location>
        <begin position="352"/>
        <end position="379"/>
    </location>
</feature>
<dbReference type="Pfam" id="PF12874">
    <property type="entry name" value="zf-met"/>
    <property type="match status" value="1"/>
</dbReference>
<keyword evidence="2" id="KW-0677">Repeat</keyword>
<dbReference type="AlphaFoldDB" id="A0AAN9Y999"/>
<feature type="domain" description="C2H2-type" evidence="6">
    <location>
        <begin position="409"/>
        <end position="436"/>
    </location>
</feature>
<dbReference type="Gene3D" id="3.30.160.60">
    <property type="entry name" value="Classic Zinc Finger"/>
    <property type="match status" value="8"/>
</dbReference>
<evidence type="ECO:0000259" key="6">
    <source>
        <dbReference type="PROSITE" id="PS50157"/>
    </source>
</evidence>
<dbReference type="Pfam" id="PF05605">
    <property type="entry name" value="zf-Di19"/>
    <property type="match status" value="1"/>
</dbReference>
<evidence type="ECO:0000256" key="4">
    <source>
        <dbReference type="ARBA" id="ARBA00022833"/>
    </source>
</evidence>
<feature type="domain" description="C2H2-type" evidence="6">
    <location>
        <begin position="493"/>
        <end position="520"/>
    </location>
</feature>
<evidence type="ECO:0000256" key="3">
    <source>
        <dbReference type="ARBA" id="ARBA00022771"/>
    </source>
</evidence>
<dbReference type="InterPro" id="IPR036236">
    <property type="entry name" value="Znf_C2H2_sf"/>
</dbReference>
<dbReference type="PANTHER" id="PTHR24379">
    <property type="entry name" value="KRAB AND ZINC FINGER DOMAIN-CONTAINING"/>
    <property type="match status" value="1"/>
</dbReference>
<dbReference type="Pfam" id="PF00096">
    <property type="entry name" value="zf-C2H2"/>
    <property type="match status" value="5"/>
</dbReference>
<evidence type="ECO:0000256" key="1">
    <source>
        <dbReference type="ARBA" id="ARBA00022723"/>
    </source>
</evidence>
<feature type="domain" description="C2H2-type" evidence="6">
    <location>
        <begin position="292"/>
        <end position="320"/>
    </location>
</feature>
<dbReference type="SUPFAM" id="SSF57716">
    <property type="entry name" value="Glucocorticoid receptor-like (DNA-binding domain)"/>
    <property type="match status" value="1"/>
</dbReference>
<dbReference type="GO" id="GO:0005634">
    <property type="term" value="C:nucleus"/>
    <property type="evidence" value="ECO:0007669"/>
    <property type="project" value="UniProtKB-ARBA"/>
</dbReference>
<dbReference type="InterPro" id="IPR008598">
    <property type="entry name" value="Di19_Zn-bd"/>
</dbReference>
<dbReference type="PROSITE" id="PS00028">
    <property type="entry name" value="ZINC_FINGER_C2H2_1"/>
    <property type="match status" value="10"/>
</dbReference>
<dbReference type="FunFam" id="3.30.160.60:FF:001818">
    <property type="entry name" value="GDNF-inducible zinc finger protein 1 isoform X1"/>
    <property type="match status" value="1"/>
</dbReference>
<dbReference type="Proteomes" id="UP001367676">
    <property type="component" value="Unassembled WGS sequence"/>
</dbReference>
<protein>
    <recommendedName>
        <fullName evidence="6">C2H2-type domain-containing protein</fullName>
    </recommendedName>
</protein>
<keyword evidence="4" id="KW-0862">Zinc</keyword>
<sequence length="546" mass="63387">MPPVGRDIYGVTRSPICSEISQNDDLPKRICSSCSKSVDFVYSFWQLSSNSEKQLQNMLSNLKGIKTDNLLIESSMSWPQDNSLVLYDSLEEKDIVIACKELNAEGNSNVEIKEVYFGDYINQSDFVEEDIESVVVRETPTEFTVEDSVVVPTEPNTIIDKNTSEDTQISQIVESSNVSLQTFDQDDSLKLNFLDVTLSDFILIPYNYQPQKTIEPNTVVLMDIQNPQPILPVENKSYACNVCQMTFTDQLPFLKHYENVHRLFKCPFCVKYFRRRSMLENHLAVHSTRKSYSCPMCKKKFKRQSNMRYHIQRMHSFNKDVTSFECAHCSYKTKEKRSLRIHLQNHVGIPELVCEICGKFFNNNLNLQVHLNNHSNFKPFECDICKSRFTRKHYMLTHRKLVHEDSYSYQCHVCGRGFSFKTSLVAHMKLHTGDNQVKCDICSKVLSSQVSLTNHKKLHLDSKECVCGICGKTYTNRYSLQEHVLSHTSSKPFQCLMCDKTFSTRKKLLYHEQIHDADRSVYSCSLCPKSYLNKYKLKDHFQNYHT</sequence>
<evidence type="ECO:0000313" key="7">
    <source>
        <dbReference type="EMBL" id="KAK7603846.1"/>
    </source>
</evidence>
<feature type="domain" description="C2H2-type" evidence="6">
    <location>
        <begin position="522"/>
        <end position="546"/>
    </location>
</feature>
<keyword evidence="3 5" id="KW-0863">Zinc-finger</keyword>
<evidence type="ECO:0000256" key="5">
    <source>
        <dbReference type="PROSITE-ProRule" id="PRU00042"/>
    </source>
</evidence>
<evidence type="ECO:0000313" key="8">
    <source>
        <dbReference type="Proteomes" id="UP001367676"/>
    </source>
</evidence>